<dbReference type="OMA" id="TKFIDKG"/>
<reference evidence="10 11" key="1">
    <citation type="journal article" date="2007" name="Proc. Natl. Acad. Sci. U.S.A.">
        <title>The tiny eukaryote Ostreococcus provides genomic insights into the paradox of plankton speciation.</title>
        <authorList>
            <person name="Palenik B."/>
            <person name="Grimwood J."/>
            <person name="Aerts A."/>
            <person name="Rouze P."/>
            <person name="Salamov A."/>
            <person name="Putnam N."/>
            <person name="Dupont C."/>
            <person name="Jorgensen R."/>
            <person name="Derelle E."/>
            <person name="Rombauts S."/>
            <person name="Zhou K."/>
            <person name="Otillar R."/>
            <person name="Merchant S.S."/>
            <person name="Podell S."/>
            <person name="Gaasterland T."/>
            <person name="Napoli C."/>
            <person name="Gendler K."/>
            <person name="Manuell A."/>
            <person name="Tai V."/>
            <person name="Vallon O."/>
            <person name="Piganeau G."/>
            <person name="Jancek S."/>
            <person name="Heijde M."/>
            <person name="Jabbari K."/>
            <person name="Bowler C."/>
            <person name="Lohr M."/>
            <person name="Robbens S."/>
            <person name="Werner G."/>
            <person name="Dubchak I."/>
            <person name="Pazour G.J."/>
            <person name="Ren Q."/>
            <person name="Paulsen I."/>
            <person name="Delwiche C."/>
            <person name="Schmutz J."/>
            <person name="Rokhsar D."/>
            <person name="Van de Peer Y."/>
            <person name="Moreau H."/>
            <person name="Grigoriev I.V."/>
        </authorList>
    </citation>
    <scope>NUCLEOTIDE SEQUENCE [LARGE SCALE GENOMIC DNA]</scope>
    <source>
        <strain evidence="10 11">CCE9901</strain>
    </source>
</reference>
<dbReference type="SUPFAM" id="SSF55681">
    <property type="entry name" value="Class II aaRS and biotin synthetases"/>
    <property type="match status" value="1"/>
</dbReference>
<keyword evidence="3" id="KW-0436">Ligase</keyword>
<feature type="domain" description="Aminoacyl-transfer RNA synthetases class-II family profile" evidence="9">
    <location>
        <begin position="320"/>
        <end position="553"/>
    </location>
</feature>
<keyword evidence="11" id="KW-1185">Reference proteome</keyword>
<evidence type="ECO:0000256" key="2">
    <source>
        <dbReference type="ARBA" id="ARBA00012816"/>
    </source>
</evidence>
<dbReference type="HAMAP" id="MF_00534">
    <property type="entry name" value="Asn_tRNA_synth"/>
    <property type="match status" value="1"/>
</dbReference>
<gene>
    <name evidence="10" type="ORF">OSTLU_88630</name>
</gene>
<organism evidence="10 11">
    <name type="scientific">Ostreococcus lucimarinus (strain CCE9901)</name>
    <dbReference type="NCBI Taxonomy" id="436017"/>
    <lineage>
        <taxon>Eukaryota</taxon>
        <taxon>Viridiplantae</taxon>
        <taxon>Chlorophyta</taxon>
        <taxon>Mamiellophyceae</taxon>
        <taxon>Mamiellales</taxon>
        <taxon>Bathycoccaceae</taxon>
        <taxon>Ostreococcus</taxon>
    </lineage>
</organism>
<dbReference type="HOGENOM" id="CLU_004553_2_0_1"/>
<evidence type="ECO:0000256" key="1">
    <source>
        <dbReference type="ARBA" id="ARBA00008226"/>
    </source>
</evidence>
<dbReference type="Gramene" id="ABO98619">
    <property type="protein sequence ID" value="ABO98619"/>
    <property type="gene ID" value="OSTLU_88630"/>
</dbReference>
<dbReference type="GO" id="GO:0005524">
    <property type="term" value="F:ATP binding"/>
    <property type="evidence" value="ECO:0007669"/>
    <property type="project" value="UniProtKB-KW"/>
</dbReference>
<dbReference type="Gene3D" id="2.40.50.140">
    <property type="entry name" value="Nucleic acid-binding proteins"/>
    <property type="match status" value="1"/>
</dbReference>
<evidence type="ECO:0000256" key="3">
    <source>
        <dbReference type="ARBA" id="ARBA00022598"/>
    </source>
</evidence>
<dbReference type="EMBL" id="CP000591">
    <property type="protein sequence ID" value="ABO98619.1"/>
    <property type="molecule type" value="Genomic_DNA"/>
</dbReference>
<dbReference type="Pfam" id="PF01336">
    <property type="entry name" value="tRNA_anti-codon"/>
    <property type="match status" value="1"/>
</dbReference>
<dbReference type="PROSITE" id="PS50862">
    <property type="entry name" value="AA_TRNA_LIGASE_II"/>
    <property type="match status" value="1"/>
</dbReference>
<dbReference type="InterPro" id="IPR002312">
    <property type="entry name" value="Asp/Asn-tRNA-synth_IIb"/>
</dbReference>
<evidence type="ECO:0000256" key="4">
    <source>
        <dbReference type="ARBA" id="ARBA00022741"/>
    </source>
</evidence>
<dbReference type="GO" id="GO:0005739">
    <property type="term" value="C:mitochondrion"/>
    <property type="evidence" value="ECO:0007669"/>
    <property type="project" value="TreeGrafter"/>
</dbReference>
<sequence>MADALASTLDGLTLDGARHRYSKIYDRVPIESVLATAEKDAIGRTIVVGGWVKTGREAERGALLFLAVNDGSGPGNLQVVVKSETYAELGELKTTGTSVVIEGELRAPPESAKGQAIEMHATRVLMVGKCDGATYPIAKKKQTLEFLREKIHLRPRTNTIASVARVRSALAYATHTFFNQNGFLYVHTPCVTQSDCEGAGEMFQVTTLLSEAEKPEALEATVKPEEIEAKRAEVSACGGEIKSMKESGADSKEVKKAVKTLDKLKQELSQMESAARKIGGIQRAEDGSIDYSRDFFGGKSYLTVSGQLQVETYACALSNVYTFGPTFRAENSNTTRHLAEFWMIEPELAFADLNDDMQCAEDYVRFCCNYLLENCYGDLEFFAKMYDSTCIDRVKEIATTPFGRVSYTEAIDLLEKAVADGKEFVYPVSWGIDLATEHERWLAEEHFKKPVIVYNYPKDIKAFYMRLNDDNKTVAAMDVLVPKVGELIGGSQREERLDVLERRMVECDLVPEEYSWYLDLRRYGTVTHAGFGLGFERLILLCTGMENIRDVIPYPRWPNNCIS</sequence>
<dbReference type="EC" id="6.1.1.22" evidence="2"/>
<dbReference type="RefSeq" id="XP_001420326.1">
    <property type="nucleotide sequence ID" value="XM_001420289.1"/>
</dbReference>
<keyword evidence="4" id="KW-0547">Nucleotide-binding</keyword>
<dbReference type="GO" id="GO:0006421">
    <property type="term" value="P:asparaginyl-tRNA aminoacylation"/>
    <property type="evidence" value="ECO:0007669"/>
    <property type="project" value="InterPro"/>
</dbReference>
<dbReference type="InterPro" id="IPR004365">
    <property type="entry name" value="NA-bd_OB_tRNA"/>
</dbReference>
<keyword evidence="5" id="KW-0067">ATP-binding</keyword>
<keyword evidence="6" id="KW-0648">Protein biosynthesis</keyword>
<dbReference type="OrthoDB" id="1931232at2759"/>
<dbReference type="InterPro" id="IPR009068">
    <property type="entry name" value="uS15_NS1_RNA-bd_sf"/>
</dbReference>
<dbReference type="InterPro" id="IPR006195">
    <property type="entry name" value="aa-tRNA-synth_II"/>
</dbReference>
<dbReference type="PANTHER" id="PTHR22594">
    <property type="entry name" value="ASPARTYL/LYSYL-TRNA SYNTHETASE"/>
    <property type="match status" value="1"/>
</dbReference>
<dbReference type="AlphaFoldDB" id="A4S4U2"/>
<comment type="catalytic activity">
    <reaction evidence="8">
        <text>tRNA(Asn) + L-asparagine + ATP = L-asparaginyl-tRNA(Asn) + AMP + diphosphate + H(+)</text>
        <dbReference type="Rhea" id="RHEA:11180"/>
        <dbReference type="Rhea" id="RHEA-COMP:9659"/>
        <dbReference type="Rhea" id="RHEA-COMP:9674"/>
        <dbReference type="ChEBI" id="CHEBI:15378"/>
        <dbReference type="ChEBI" id="CHEBI:30616"/>
        <dbReference type="ChEBI" id="CHEBI:33019"/>
        <dbReference type="ChEBI" id="CHEBI:58048"/>
        <dbReference type="ChEBI" id="CHEBI:78442"/>
        <dbReference type="ChEBI" id="CHEBI:78515"/>
        <dbReference type="ChEBI" id="CHEBI:456215"/>
        <dbReference type="EC" id="6.1.1.22"/>
    </reaction>
</comment>
<evidence type="ECO:0000256" key="7">
    <source>
        <dbReference type="ARBA" id="ARBA00023146"/>
    </source>
</evidence>
<evidence type="ECO:0000313" key="11">
    <source>
        <dbReference type="Proteomes" id="UP000001568"/>
    </source>
</evidence>
<dbReference type="PRINTS" id="PR01042">
    <property type="entry name" value="TRNASYNTHASP"/>
</dbReference>
<proteinExistence type="inferred from homology"/>
<dbReference type="KEGG" id="olu:OSTLU_88630"/>
<dbReference type="FunFam" id="3.30.930.10:FF:000016">
    <property type="entry name" value="Asparagine--tRNA ligase"/>
    <property type="match status" value="1"/>
</dbReference>
<dbReference type="InterPro" id="IPR012340">
    <property type="entry name" value="NA-bd_OB-fold"/>
</dbReference>
<evidence type="ECO:0000256" key="5">
    <source>
        <dbReference type="ARBA" id="ARBA00022840"/>
    </source>
</evidence>
<dbReference type="CDD" id="cd00776">
    <property type="entry name" value="AsxRS_core"/>
    <property type="match status" value="1"/>
</dbReference>
<name>A4S4U2_OSTLU</name>
<dbReference type="GO" id="GO:0003676">
    <property type="term" value="F:nucleic acid binding"/>
    <property type="evidence" value="ECO:0007669"/>
    <property type="project" value="InterPro"/>
</dbReference>
<evidence type="ECO:0000256" key="8">
    <source>
        <dbReference type="ARBA" id="ARBA00047844"/>
    </source>
</evidence>
<dbReference type="CDD" id="cd04318">
    <property type="entry name" value="EcAsnRS_like_N"/>
    <property type="match status" value="1"/>
</dbReference>
<dbReference type="STRING" id="436017.A4S4U2"/>
<dbReference type="InterPro" id="IPR004364">
    <property type="entry name" value="Aa-tRNA-synt_II"/>
</dbReference>
<dbReference type="SUPFAM" id="SSF47060">
    <property type="entry name" value="S15/NS1 RNA-binding domain"/>
    <property type="match status" value="1"/>
</dbReference>
<dbReference type="GO" id="GO:0004816">
    <property type="term" value="F:asparagine-tRNA ligase activity"/>
    <property type="evidence" value="ECO:0007669"/>
    <property type="project" value="UniProtKB-EC"/>
</dbReference>
<evidence type="ECO:0000256" key="6">
    <source>
        <dbReference type="ARBA" id="ARBA00022917"/>
    </source>
</evidence>
<dbReference type="NCBIfam" id="TIGR00457">
    <property type="entry name" value="asnS"/>
    <property type="match status" value="1"/>
</dbReference>
<dbReference type="Proteomes" id="UP000001568">
    <property type="component" value="Chromosome 11"/>
</dbReference>
<protein>
    <recommendedName>
        <fullName evidence="2">asparagine--tRNA ligase</fullName>
        <ecNumber evidence="2">6.1.1.22</ecNumber>
    </recommendedName>
</protein>
<accession>A4S4U2</accession>
<dbReference type="PANTHER" id="PTHR22594:SF54">
    <property type="entry name" value="ASPARAGINE--TRNA LIGASE, CYTOPLASMIC 1-RELATED"/>
    <property type="match status" value="1"/>
</dbReference>
<dbReference type="NCBIfam" id="NF003037">
    <property type="entry name" value="PRK03932.1"/>
    <property type="match status" value="1"/>
</dbReference>
<dbReference type="GeneID" id="5004383"/>
<dbReference type="SUPFAM" id="SSF50249">
    <property type="entry name" value="Nucleic acid-binding proteins"/>
    <property type="match status" value="1"/>
</dbReference>
<dbReference type="Gene3D" id="3.30.930.10">
    <property type="entry name" value="Bira Bifunctional Protein, Domain 2"/>
    <property type="match status" value="1"/>
</dbReference>
<evidence type="ECO:0000313" key="10">
    <source>
        <dbReference type="EMBL" id="ABO98619.1"/>
    </source>
</evidence>
<dbReference type="eggNOG" id="KOG0554">
    <property type="taxonomic scope" value="Eukaryota"/>
</dbReference>
<dbReference type="Pfam" id="PF00152">
    <property type="entry name" value="tRNA-synt_2"/>
    <property type="match status" value="2"/>
</dbReference>
<keyword evidence="7" id="KW-0030">Aminoacyl-tRNA synthetase</keyword>
<dbReference type="InterPro" id="IPR004522">
    <property type="entry name" value="Asn-tRNA-ligase"/>
</dbReference>
<evidence type="ECO:0000259" key="9">
    <source>
        <dbReference type="PROSITE" id="PS50862"/>
    </source>
</evidence>
<comment type="similarity">
    <text evidence="1">Belongs to the class-II aminoacyl-tRNA synthetase family.</text>
</comment>
<dbReference type="InterPro" id="IPR045864">
    <property type="entry name" value="aa-tRNA-synth_II/BPL/LPL"/>
</dbReference>